<evidence type="ECO:0000259" key="2">
    <source>
        <dbReference type="Pfam" id="PF00534"/>
    </source>
</evidence>
<sequence length="389" mass="43172">MSESDDILVNAVSFSSGSLLREFHLLKELPDVESTNQYHVLCTSEVAERLGDTDPVINLYPVVPKENGFLQPIQTPRRIFWENVDLLRWARRIDPDLLYFPSHISNVLNFTPKIVAVRNIAPFYPSAQPNRTLRESARLRALRIATRLSVRQAKRIVFFTQATLDRVAEYIPSVTEKAVVIPHGVPEGFGPVEPDPEILASYNLPEEYLLSVSNVARYKNYLQLVEGYAKACEQSDGVPDLCLVGKVIDDGYSEELDAKIRSLGIADRVHRIGFVDHGDLPHLHSASTGFLFSSACENAPITLIEALACGSAIASSNRTSMPEICGEAALYFDPYRPDSIADSIGTLATEADTRDALEDAALDRAKEFSWKDSARKTCSVFDEVIREGV</sequence>
<keyword evidence="1 3" id="KW-0808">Transferase</keyword>
<dbReference type="CDD" id="cd03809">
    <property type="entry name" value="GT4_MtfB-like"/>
    <property type="match status" value="1"/>
</dbReference>
<dbReference type="InterPro" id="IPR001296">
    <property type="entry name" value="Glyco_trans_1"/>
</dbReference>
<dbReference type="SUPFAM" id="SSF53756">
    <property type="entry name" value="UDP-Glycosyltransferase/glycogen phosphorylase"/>
    <property type="match status" value="1"/>
</dbReference>
<dbReference type="Pfam" id="PF00534">
    <property type="entry name" value="Glycos_transf_1"/>
    <property type="match status" value="1"/>
</dbReference>
<proteinExistence type="predicted"/>
<reference evidence="3 4" key="1">
    <citation type="submission" date="2019-01" db="EMBL/GenBank/DDBJ databases">
        <title>Halorientalis sp. F13-25 a new haloarchaeum isolated from hypersaline water.</title>
        <authorList>
            <person name="Ana D.-V."/>
            <person name="Cristina S.-P."/>
            <person name="Antonio V."/>
        </authorList>
    </citation>
    <scope>NUCLEOTIDE SEQUENCE [LARGE SCALE GENOMIC DNA]</scope>
    <source>
        <strain evidence="3 4">F13-25</strain>
    </source>
</reference>
<gene>
    <name evidence="3" type="ORF">EAF64_16865</name>
</gene>
<evidence type="ECO:0000313" key="4">
    <source>
        <dbReference type="Proteomes" id="UP000289691"/>
    </source>
</evidence>
<dbReference type="PANTHER" id="PTHR46401:SF2">
    <property type="entry name" value="GLYCOSYLTRANSFERASE WBBK-RELATED"/>
    <property type="match status" value="1"/>
</dbReference>
<comment type="caution">
    <text evidence="3">The sequence shown here is derived from an EMBL/GenBank/DDBJ whole genome shotgun (WGS) entry which is preliminary data.</text>
</comment>
<keyword evidence="4" id="KW-1185">Reference proteome</keyword>
<protein>
    <submittedName>
        <fullName evidence="3">Glycosyltransferase family 1 protein</fullName>
    </submittedName>
</protein>
<evidence type="ECO:0000313" key="3">
    <source>
        <dbReference type="EMBL" id="RXK47446.1"/>
    </source>
</evidence>
<dbReference type="GO" id="GO:0016757">
    <property type="term" value="F:glycosyltransferase activity"/>
    <property type="evidence" value="ECO:0007669"/>
    <property type="project" value="InterPro"/>
</dbReference>
<dbReference type="Proteomes" id="UP000289691">
    <property type="component" value="Unassembled WGS sequence"/>
</dbReference>
<dbReference type="OrthoDB" id="131038at2157"/>
<dbReference type="Gene3D" id="3.40.50.2000">
    <property type="entry name" value="Glycogen Phosphorylase B"/>
    <property type="match status" value="2"/>
</dbReference>
<name>A0A498KSP5_9EURY</name>
<dbReference type="PANTHER" id="PTHR46401">
    <property type="entry name" value="GLYCOSYLTRANSFERASE WBBK-RELATED"/>
    <property type="match status" value="1"/>
</dbReference>
<dbReference type="EMBL" id="RDFA01000006">
    <property type="protein sequence ID" value="RXK47446.1"/>
    <property type="molecule type" value="Genomic_DNA"/>
</dbReference>
<evidence type="ECO:0000256" key="1">
    <source>
        <dbReference type="ARBA" id="ARBA00022679"/>
    </source>
</evidence>
<accession>A0A498KSP5</accession>
<dbReference type="AlphaFoldDB" id="A0A498KSP5"/>
<organism evidence="3 4">
    <name type="scientific">Halorientalis pallida</name>
    <dbReference type="NCBI Taxonomy" id="2479928"/>
    <lineage>
        <taxon>Archaea</taxon>
        <taxon>Methanobacteriati</taxon>
        <taxon>Methanobacteriota</taxon>
        <taxon>Stenosarchaea group</taxon>
        <taxon>Halobacteria</taxon>
        <taxon>Halobacteriales</taxon>
        <taxon>Haloarculaceae</taxon>
        <taxon>Halorientalis</taxon>
    </lineage>
</organism>
<feature type="domain" description="Glycosyl transferase family 1" evidence="2">
    <location>
        <begin position="205"/>
        <end position="361"/>
    </location>
</feature>
<dbReference type="RefSeq" id="WP_129070149.1">
    <property type="nucleotide sequence ID" value="NZ_RDFA01000006.1"/>
</dbReference>